<dbReference type="GO" id="GO:0070012">
    <property type="term" value="F:oligopeptidase activity"/>
    <property type="evidence" value="ECO:0007669"/>
    <property type="project" value="TreeGrafter"/>
</dbReference>
<evidence type="ECO:0000256" key="3">
    <source>
        <dbReference type="ARBA" id="ARBA00022825"/>
    </source>
</evidence>
<dbReference type="Gene3D" id="2.130.10.120">
    <property type="entry name" value="Prolyl oligopeptidase, N-terminal domain"/>
    <property type="match status" value="1"/>
</dbReference>
<dbReference type="Gene3D" id="3.40.50.1820">
    <property type="entry name" value="alpha/beta hydrolase"/>
    <property type="match status" value="1"/>
</dbReference>
<evidence type="ECO:0000259" key="4">
    <source>
        <dbReference type="Pfam" id="PF00326"/>
    </source>
</evidence>
<dbReference type="GO" id="GO:0005829">
    <property type="term" value="C:cytosol"/>
    <property type="evidence" value="ECO:0007669"/>
    <property type="project" value="TreeGrafter"/>
</dbReference>
<evidence type="ECO:0000256" key="2">
    <source>
        <dbReference type="ARBA" id="ARBA00022801"/>
    </source>
</evidence>
<keyword evidence="1" id="KW-0645">Protease</keyword>
<feature type="domain" description="Peptidase S9A N-terminal" evidence="5">
    <location>
        <begin position="20"/>
        <end position="409"/>
    </location>
</feature>
<proteinExistence type="predicted"/>
<dbReference type="InterPro" id="IPR023302">
    <property type="entry name" value="Pept_S9A_N"/>
</dbReference>
<protein>
    <submittedName>
        <fullName evidence="6">S9 family peptidase</fullName>
    </submittedName>
</protein>
<keyword evidence="7" id="KW-1185">Reference proteome</keyword>
<dbReference type="PANTHER" id="PTHR42881:SF13">
    <property type="entry name" value="PROLYL ENDOPEPTIDASE"/>
    <property type="match status" value="1"/>
</dbReference>
<sequence>MLAAPPALADSPPADGVPAFLSDVSGPDALAWVRRQNQHTFDTLQDDSRYHAFYDAVLAVEQDRHRIPKPTFLAGRIYNLWQDDQHPRGIWRESDVSSFVVATPRWTTRLDVDALARLEHRDWVFQGAECLTPDDRPCFVRLSEGGEDAASLREFDLSTGRFVPGGFVLPRSKQSAVWLDRDTLLVARDWGGAAEGSMTESGYPFIVRRLRRGQELDKAEEVMRGRRTDVAVDPMVLTDGAGHRLVLIRRAVTFFEEQYSRLTAQGVQKIDLPTRLELHGLLRGRLVLSVNQDWTPAGGKPIPAGSLVSVDPTGAAPPQIIFTPNARQSIDEVAVTGDGVVMTVLDTVRGQAWVFRPPTGGTQGWTGTRLPLPDMISVHVVDADRRSGRAFLSVSGFLTPSQLWLADTTAVSVRKIMELPPQFDAAGLTVDQSWAVSTDGTRVPYFVVHRKDMRLDGTNPTLLTAYGGFQVSSVPDYNPEFGRLWMARGGVYVVANIRGGGEFGPAWHEAGRGVHRQRVFDDFAAVARDLEKRGVTSAARLGIRGRSNGGLLMGVEFTQHPELWSAVIIGVPLLDMEHYETMAAGASWVGEYGSMNVPDQRAFLQRISPLRALHAGAGYPEPFIFTSTRDDRVGPVHARRFAARLQALGVPFLYYEDTEGGHSGTVNAPEIAHERALEAVYLSRRLMDAGPAAIR</sequence>
<keyword evidence="2" id="KW-0378">Hydrolase</keyword>
<dbReference type="GO" id="GO:0006508">
    <property type="term" value="P:proteolysis"/>
    <property type="evidence" value="ECO:0007669"/>
    <property type="project" value="UniProtKB-KW"/>
</dbReference>
<accession>A0A7W4K9L4</accession>
<dbReference type="InterPro" id="IPR002470">
    <property type="entry name" value="Peptidase_S9A"/>
</dbReference>
<dbReference type="SUPFAM" id="SSF53474">
    <property type="entry name" value="alpha/beta-Hydrolases"/>
    <property type="match status" value="1"/>
</dbReference>
<dbReference type="Proteomes" id="UP000578030">
    <property type="component" value="Unassembled WGS sequence"/>
</dbReference>
<gene>
    <name evidence="6" type="ORF">HLH28_15160</name>
</gene>
<evidence type="ECO:0000259" key="5">
    <source>
        <dbReference type="Pfam" id="PF02897"/>
    </source>
</evidence>
<dbReference type="InterPro" id="IPR029058">
    <property type="entry name" value="AB_hydrolase_fold"/>
</dbReference>
<keyword evidence="3" id="KW-0720">Serine protease</keyword>
<dbReference type="Pfam" id="PF00326">
    <property type="entry name" value="Peptidase_S9"/>
    <property type="match status" value="1"/>
</dbReference>
<evidence type="ECO:0000313" key="7">
    <source>
        <dbReference type="Proteomes" id="UP000578030"/>
    </source>
</evidence>
<dbReference type="InterPro" id="IPR051167">
    <property type="entry name" value="Prolyl_oligopep/macrocyclase"/>
</dbReference>
<dbReference type="Pfam" id="PF02897">
    <property type="entry name" value="Peptidase_S9_N"/>
    <property type="match status" value="1"/>
</dbReference>
<dbReference type="AlphaFoldDB" id="A0A7W4K9L4"/>
<organism evidence="6 7">
    <name type="scientific">Gluconacetobacter tumulisoli</name>
    <dbReference type="NCBI Taxonomy" id="1286189"/>
    <lineage>
        <taxon>Bacteria</taxon>
        <taxon>Pseudomonadati</taxon>
        <taxon>Pseudomonadota</taxon>
        <taxon>Alphaproteobacteria</taxon>
        <taxon>Acetobacterales</taxon>
        <taxon>Acetobacteraceae</taxon>
        <taxon>Gluconacetobacter</taxon>
    </lineage>
</organism>
<dbReference type="GO" id="GO:0004252">
    <property type="term" value="F:serine-type endopeptidase activity"/>
    <property type="evidence" value="ECO:0007669"/>
    <property type="project" value="InterPro"/>
</dbReference>
<reference evidence="6 7" key="1">
    <citation type="submission" date="2020-04" db="EMBL/GenBank/DDBJ databases">
        <title>Description of novel Gluconacetobacter.</title>
        <authorList>
            <person name="Sombolestani A."/>
        </authorList>
    </citation>
    <scope>NUCLEOTIDE SEQUENCE [LARGE SCALE GENOMIC DNA]</scope>
    <source>
        <strain evidence="6 7">LMG 27802</strain>
    </source>
</reference>
<dbReference type="PRINTS" id="PR00862">
    <property type="entry name" value="PROLIGOPTASE"/>
</dbReference>
<dbReference type="SUPFAM" id="SSF50993">
    <property type="entry name" value="Peptidase/esterase 'gauge' domain"/>
    <property type="match status" value="1"/>
</dbReference>
<dbReference type="EMBL" id="JABEQM010000014">
    <property type="protein sequence ID" value="MBB2202891.1"/>
    <property type="molecule type" value="Genomic_DNA"/>
</dbReference>
<dbReference type="InterPro" id="IPR001375">
    <property type="entry name" value="Peptidase_S9_cat"/>
</dbReference>
<comment type="caution">
    <text evidence="6">The sequence shown here is derived from an EMBL/GenBank/DDBJ whole genome shotgun (WGS) entry which is preliminary data.</text>
</comment>
<feature type="domain" description="Peptidase S9 prolyl oligopeptidase catalytic" evidence="4">
    <location>
        <begin position="485"/>
        <end position="683"/>
    </location>
</feature>
<dbReference type="PANTHER" id="PTHR42881">
    <property type="entry name" value="PROLYL ENDOPEPTIDASE"/>
    <property type="match status" value="1"/>
</dbReference>
<name>A0A7W4K9L4_9PROT</name>
<evidence type="ECO:0000256" key="1">
    <source>
        <dbReference type="ARBA" id="ARBA00022670"/>
    </source>
</evidence>
<evidence type="ECO:0000313" key="6">
    <source>
        <dbReference type="EMBL" id="MBB2202891.1"/>
    </source>
</evidence>